<dbReference type="GO" id="GO:0031397">
    <property type="term" value="P:negative regulation of protein ubiquitination"/>
    <property type="evidence" value="ECO:0007669"/>
    <property type="project" value="TreeGrafter"/>
</dbReference>
<dbReference type="PROSITE" id="PS00194">
    <property type="entry name" value="THIOREDOXIN_1"/>
    <property type="match status" value="1"/>
</dbReference>
<organism evidence="2">
    <name type="scientific">Amphora coffeiformis</name>
    <dbReference type="NCBI Taxonomy" id="265554"/>
    <lineage>
        <taxon>Eukaryota</taxon>
        <taxon>Sar</taxon>
        <taxon>Stramenopiles</taxon>
        <taxon>Ochrophyta</taxon>
        <taxon>Bacillariophyta</taxon>
        <taxon>Bacillariophyceae</taxon>
        <taxon>Bacillariophycidae</taxon>
        <taxon>Thalassiophysales</taxon>
        <taxon>Catenulaceae</taxon>
        <taxon>Amphora</taxon>
    </lineage>
</organism>
<dbReference type="PANTHER" id="PTHR46472">
    <property type="entry name" value="NUCLEOREDOXIN"/>
    <property type="match status" value="1"/>
</dbReference>
<evidence type="ECO:0000313" key="2">
    <source>
        <dbReference type="EMBL" id="CAE0418649.1"/>
    </source>
</evidence>
<dbReference type="GO" id="GO:0004791">
    <property type="term" value="F:thioredoxin-disulfide reductase (NADPH) activity"/>
    <property type="evidence" value="ECO:0007669"/>
    <property type="project" value="TreeGrafter"/>
</dbReference>
<dbReference type="InterPro" id="IPR013766">
    <property type="entry name" value="Thioredoxin_domain"/>
</dbReference>
<dbReference type="AlphaFoldDB" id="A0A7S3LC41"/>
<proteinExistence type="predicted"/>
<name>A0A7S3LC41_9STRA</name>
<dbReference type="Gene3D" id="3.40.30.10">
    <property type="entry name" value="Glutaredoxin"/>
    <property type="match status" value="1"/>
</dbReference>
<dbReference type="GO" id="GO:0005634">
    <property type="term" value="C:nucleus"/>
    <property type="evidence" value="ECO:0007669"/>
    <property type="project" value="TreeGrafter"/>
</dbReference>
<dbReference type="InterPro" id="IPR017937">
    <property type="entry name" value="Thioredoxin_CS"/>
</dbReference>
<gene>
    <name evidence="2" type="ORF">ACOF00016_LOCUS15517</name>
</gene>
<evidence type="ECO:0000259" key="1">
    <source>
        <dbReference type="PROSITE" id="PS51352"/>
    </source>
</evidence>
<protein>
    <recommendedName>
        <fullName evidence="1">Thioredoxin domain-containing protein</fullName>
    </recommendedName>
</protein>
<dbReference type="SUPFAM" id="SSF52833">
    <property type="entry name" value="Thioredoxin-like"/>
    <property type="match status" value="1"/>
</dbReference>
<accession>A0A7S3LC41</accession>
<dbReference type="GO" id="GO:0030178">
    <property type="term" value="P:negative regulation of Wnt signaling pathway"/>
    <property type="evidence" value="ECO:0007669"/>
    <property type="project" value="TreeGrafter"/>
</dbReference>
<dbReference type="InterPro" id="IPR012336">
    <property type="entry name" value="Thioredoxin-like_fold"/>
</dbReference>
<feature type="domain" description="Thioredoxin" evidence="1">
    <location>
        <begin position="5"/>
        <end position="165"/>
    </location>
</feature>
<reference evidence="2" key="1">
    <citation type="submission" date="2021-01" db="EMBL/GenBank/DDBJ databases">
        <authorList>
            <person name="Corre E."/>
            <person name="Pelletier E."/>
            <person name="Niang G."/>
            <person name="Scheremetjew M."/>
            <person name="Finn R."/>
            <person name="Kale V."/>
            <person name="Holt S."/>
            <person name="Cochrane G."/>
            <person name="Meng A."/>
            <person name="Brown T."/>
            <person name="Cohen L."/>
        </authorList>
    </citation>
    <scope>NUCLEOTIDE SEQUENCE</scope>
    <source>
        <strain evidence="2">CCMP127</strain>
    </source>
</reference>
<dbReference type="EMBL" id="HBIM01020709">
    <property type="protein sequence ID" value="CAE0418649.1"/>
    <property type="molecule type" value="Transcribed_RNA"/>
</dbReference>
<dbReference type="InterPro" id="IPR036249">
    <property type="entry name" value="Thioredoxin-like_sf"/>
</dbReference>
<sequence>MVNIEEIKDNAMEALLGEELINSKPSSKPLPTAKTLASKDLVLLYFSAAWCPPCQAFSPVLKEFYALTNEKIEIVYISSDNSIPEFQGYFGKMPWLSLAPTGTAQIKNQLAKACHITGIPALIVLDRATGNYVTNAARNDVETWKRISGSDKKKAALEVVEKWKAIEAVPLAEANIGSASGGLWGMISTIARNPAFLFAMFYLVKYLWREIKKYLPEEQQQQEEPMIEQQQAGQSEF</sequence>
<dbReference type="PROSITE" id="PS51352">
    <property type="entry name" value="THIOREDOXIN_2"/>
    <property type="match status" value="1"/>
</dbReference>
<dbReference type="Pfam" id="PF13905">
    <property type="entry name" value="Thioredoxin_8"/>
    <property type="match status" value="1"/>
</dbReference>
<dbReference type="PANTHER" id="PTHR46472:SF1">
    <property type="entry name" value="NUCLEOREDOXIN"/>
    <property type="match status" value="1"/>
</dbReference>